<organism evidence="3">
    <name type="scientific">Brassica cretica</name>
    <name type="common">Mustard</name>
    <dbReference type="NCBI Taxonomy" id="69181"/>
    <lineage>
        <taxon>Eukaryota</taxon>
        <taxon>Viridiplantae</taxon>
        <taxon>Streptophyta</taxon>
        <taxon>Embryophyta</taxon>
        <taxon>Tracheophyta</taxon>
        <taxon>Spermatophyta</taxon>
        <taxon>Magnoliopsida</taxon>
        <taxon>eudicotyledons</taxon>
        <taxon>Gunneridae</taxon>
        <taxon>Pentapetalae</taxon>
        <taxon>rosids</taxon>
        <taxon>malvids</taxon>
        <taxon>Brassicales</taxon>
        <taxon>Brassicaceae</taxon>
        <taxon>Brassiceae</taxon>
        <taxon>Brassica</taxon>
    </lineage>
</organism>
<dbReference type="EMBL" id="QGKW02001660">
    <property type="protein sequence ID" value="KAF2578645.1"/>
    <property type="molecule type" value="Genomic_DNA"/>
</dbReference>
<feature type="compositionally biased region" description="Basic and acidic residues" evidence="1">
    <location>
        <begin position="55"/>
        <end position="68"/>
    </location>
</feature>
<gene>
    <name evidence="2" type="ORF">F2Q68_00005837</name>
    <name evidence="3" type="ORF">F2Q70_00012761</name>
</gene>
<evidence type="ECO:0000256" key="1">
    <source>
        <dbReference type="SAM" id="MobiDB-lite"/>
    </source>
</evidence>
<feature type="region of interest" description="Disordered" evidence="1">
    <location>
        <begin position="19"/>
        <end position="90"/>
    </location>
</feature>
<protein>
    <submittedName>
        <fullName evidence="3">Uncharacterized protein</fullName>
    </submittedName>
</protein>
<proteinExistence type="predicted"/>
<feature type="compositionally biased region" description="Polar residues" evidence="1">
    <location>
        <begin position="77"/>
        <end position="90"/>
    </location>
</feature>
<dbReference type="AlphaFoldDB" id="A0A8S9MDM5"/>
<comment type="caution">
    <text evidence="3">The sequence shown here is derived from an EMBL/GenBank/DDBJ whole genome shotgun (WGS) entry which is preliminary data.</text>
</comment>
<dbReference type="Proteomes" id="UP000712281">
    <property type="component" value="Unassembled WGS sequence"/>
</dbReference>
<evidence type="ECO:0000313" key="3">
    <source>
        <dbReference type="EMBL" id="KAF2615346.1"/>
    </source>
</evidence>
<name>A0A8S9MDM5_BRACR</name>
<feature type="compositionally biased region" description="Polar residues" evidence="1">
    <location>
        <begin position="179"/>
        <end position="190"/>
    </location>
</feature>
<feature type="region of interest" description="Disordered" evidence="1">
    <location>
        <begin position="121"/>
        <end position="190"/>
    </location>
</feature>
<evidence type="ECO:0000313" key="2">
    <source>
        <dbReference type="EMBL" id="KAF2578645.1"/>
    </source>
</evidence>
<accession>A0A8S9MDM5</accession>
<feature type="compositionally biased region" description="Basic residues" evidence="1">
    <location>
        <begin position="142"/>
        <end position="152"/>
    </location>
</feature>
<sequence>MTPAAGHDSPKLQLQWIGRNRHWAATSTKHSNPIAKRINRKTAGAENAGPTAESSEPRKSNSIHHEDLPPSEPATKGQHSYAINNSPQNKSSTYYLGKYCAFHDRKGLSTEECRVAIRSQNKTKKTSEETGEEYEEPSTPKSNRKVKVSSNKRSREIEPESPSSPPPTPKKRVDMISWGPNSNATNEIESQNEGEICVEIMVAIRALETPMKLPLLLASLSTTQARNFPLEKSSTSSESTR</sequence>
<reference evidence="3" key="1">
    <citation type="submission" date="2019-12" db="EMBL/GenBank/DDBJ databases">
        <title>Genome sequencing and annotation of Brassica cretica.</title>
        <authorList>
            <person name="Studholme D.J."/>
            <person name="Sarris P.F."/>
        </authorList>
    </citation>
    <scope>NUCLEOTIDE SEQUENCE</scope>
    <source>
        <strain evidence="2">PFS-001/15</strain>
        <strain evidence="3">PFS-102/07</strain>
        <tissue evidence="3">Leaf</tissue>
    </source>
</reference>
<dbReference type="EMBL" id="QGKY02000089">
    <property type="protein sequence ID" value="KAF2615346.1"/>
    <property type="molecule type" value="Genomic_DNA"/>
</dbReference>